<dbReference type="EMBL" id="PHAH01000018">
    <property type="protein sequence ID" value="PKM88420.1"/>
    <property type="molecule type" value="Genomic_DNA"/>
</dbReference>
<dbReference type="AlphaFoldDB" id="A0A2N2E104"/>
<comment type="caution">
    <text evidence="1">The sequence shown here is derived from an EMBL/GenBank/DDBJ whole genome shotgun (WGS) entry which is preliminary data.</text>
</comment>
<reference evidence="1 2" key="1">
    <citation type="journal article" date="2017" name="ISME J.">
        <title>Potential for microbial H2 and metal transformations associated with novel bacteria and archaea in deep terrestrial subsurface sediments.</title>
        <authorList>
            <person name="Hernsdorf A.W."/>
            <person name="Amano Y."/>
            <person name="Miyakawa K."/>
            <person name="Ise K."/>
            <person name="Suzuki Y."/>
            <person name="Anantharaman K."/>
            <person name="Probst A."/>
            <person name="Burstein D."/>
            <person name="Thomas B.C."/>
            <person name="Banfield J.F."/>
        </authorList>
    </citation>
    <scope>NUCLEOTIDE SEQUENCE [LARGE SCALE GENOMIC DNA]</scope>
    <source>
        <strain evidence="1">HGW-Falkowbacteria-2</strain>
    </source>
</reference>
<protein>
    <submittedName>
        <fullName evidence="1">Uncharacterized protein</fullName>
    </submittedName>
</protein>
<gene>
    <name evidence="1" type="ORF">CVU83_01770</name>
</gene>
<organism evidence="1 2">
    <name type="scientific">Candidatus Falkowbacteria bacterium HGW-Falkowbacteria-2</name>
    <dbReference type="NCBI Taxonomy" id="2013769"/>
    <lineage>
        <taxon>Bacteria</taxon>
        <taxon>Candidatus Falkowiibacteriota</taxon>
    </lineage>
</organism>
<accession>A0A2N2E104</accession>
<proteinExistence type="predicted"/>
<dbReference type="Proteomes" id="UP000233325">
    <property type="component" value="Unassembled WGS sequence"/>
</dbReference>
<evidence type="ECO:0000313" key="2">
    <source>
        <dbReference type="Proteomes" id="UP000233325"/>
    </source>
</evidence>
<sequence>MSKIHQRAYKDVLTFEKLLLIPPETIFAQGETVDSPNGCNVADTGKTMRWVAVRGYVADWAIYVQNPHYINSNDFEVKMLGLDGVWPWEKIAQVGDKVTMKSNIEFLVPCNDEAFKRYNY</sequence>
<name>A0A2N2E104_9BACT</name>
<evidence type="ECO:0000313" key="1">
    <source>
        <dbReference type="EMBL" id="PKM88420.1"/>
    </source>
</evidence>